<evidence type="ECO:0000256" key="1">
    <source>
        <dbReference type="SAM" id="MobiDB-lite"/>
    </source>
</evidence>
<feature type="region of interest" description="Disordered" evidence="1">
    <location>
        <begin position="178"/>
        <end position="261"/>
    </location>
</feature>
<reference evidence="2" key="2">
    <citation type="submission" date="2025-08" db="UniProtKB">
        <authorList>
            <consortium name="Ensembl"/>
        </authorList>
    </citation>
    <scope>IDENTIFICATION</scope>
</reference>
<feature type="compositionally biased region" description="Basic and acidic residues" evidence="1">
    <location>
        <begin position="92"/>
        <end position="109"/>
    </location>
</feature>
<proteinExistence type="predicted"/>
<sequence length="438" mass="47425">MVVQSPGLRLHMAPRKQGFHSRVRCLSPGRCALHCHHTASKSSSELGAADVPEVPPPATLPLGNSSRRAGRLLPSSEALPQEEQEGSGGEDVQEKRGEEKGTSSPDYRHYLRMWAKEKEAQKETIKDLPKMNQEQFIELCKTLYNMFSEDPMEQDLYHAIATVASLLLRIGEVGKKFSARTGRKPRDCATEEDEPPAPGPHQDAARELQPPAAGDPQAKAGGDTHLGKAPQESQVVVEGGSGEGQGSPSQPLPDDEAKDDTSMSSYSVLVNFFEKRVDIGLKIKDQKKVELASSPAFPPLSVSLERCAPPALPGAVSCEWKEGWCRPSCLRQIPWACISWRRLLLGPGRGCGSHLPYTRWEHTLHQLHTLSVRGSQICPCLPHTSVPALWPGQLSPSIRGCSPAAVWCRGHSCCLAPGGGHVLVGQQSDGTLRCPPGA</sequence>
<dbReference type="Proteomes" id="UP000028761">
    <property type="component" value="Chromosome 5"/>
</dbReference>
<keyword evidence="3" id="KW-1185">Reference proteome</keyword>
<dbReference type="PANTHER" id="PTHR47666">
    <property type="entry name" value="PROTEIN VASCULAR ASSOCIATED DEATH 1, CHLOROPLASTIC"/>
    <property type="match status" value="1"/>
</dbReference>
<dbReference type="PANTHER" id="PTHR47666:SF5">
    <property type="entry name" value="TBC1 DOMAIN FAMILY MEMBER 9B"/>
    <property type="match status" value="1"/>
</dbReference>
<name>A0A8I5NA85_PAPAN</name>
<protein>
    <submittedName>
        <fullName evidence="2">TBC1 domain family member 9B</fullName>
    </submittedName>
</protein>
<reference evidence="2 3" key="1">
    <citation type="submission" date="2012-03" db="EMBL/GenBank/DDBJ databases">
        <title>Whole Genome Assembly of Papio anubis.</title>
        <authorList>
            <person name="Liu Y.L."/>
            <person name="Abraham K.A."/>
            <person name="Akbar H.A."/>
            <person name="Ali S.A."/>
            <person name="Anosike U.A."/>
            <person name="Aqrawi P.A."/>
            <person name="Arias F.A."/>
            <person name="Attaway T.A."/>
            <person name="Awwad R.A."/>
            <person name="Babu C.B."/>
            <person name="Bandaranaike D.B."/>
            <person name="Battles P.B."/>
            <person name="Bell A.B."/>
            <person name="Beltran B.B."/>
            <person name="Berhane-Mersha D.B."/>
            <person name="Bess C.B."/>
            <person name="Bickham C.B."/>
            <person name="Bolden T.B."/>
            <person name="Carter K.C."/>
            <person name="Chau D.C."/>
            <person name="Chavez A.C."/>
            <person name="Clerc-Blankenburg K.C."/>
            <person name="Coyle M.C."/>
            <person name="Dao M.D."/>
            <person name="Davila M.L.D."/>
            <person name="Davy-Carroll L.D."/>
            <person name="Denson S.D."/>
            <person name="Dinh H.D."/>
            <person name="Fernandez S.F."/>
            <person name="Fernando P.F."/>
            <person name="Forbes L.F."/>
            <person name="Francis C.F."/>
            <person name="Francisco L.F."/>
            <person name="Fu Q.F."/>
            <person name="Garcia-Iii R.G."/>
            <person name="Garrett T.G."/>
            <person name="Gross S.G."/>
            <person name="Gubbala S.G."/>
            <person name="Hirani K.H."/>
            <person name="Hogues M.H."/>
            <person name="Hollins B.H."/>
            <person name="Jackson L.J."/>
            <person name="Javaid M.J."/>
            <person name="Jhangiani S.J."/>
            <person name="Johnson A.J."/>
            <person name="Johnson B.J."/>
            <person name="Jones J.J."/>
            <person name="Joshi V.J."/>
            <person name="Kalu J.K."/>
            <person name="Khan N.K."/>
            <person name="Korchina V.K."/>
            <person name="Kovar C.K."/>
            <person name="Lago L.L."/>
            <person name="Lara F.L."/>
            <person name="Le T.-K.L."/>
            <person name="Lee S.L."/>
            <person name="Legall-Iii F.L."/>
            <person name="Lemon S.L."/>
            <person name="Liu J.L."/>
            <person name="Liu Y.-S.L."/>
            <person name="Liyanage D.L."/>
            <person name="Lopez J.L."/>
            <person name="Lorensuhewa L.L."/>
            <person name="Mata R.M."/>
            <person name="Mathew T.M."/>
            <person name="Mercado C.M."/>
            <person name="Mercado I.M."/>
            <person name="Morales K.M."/>
            <person name="Morgan M.M."/>
            <person name="Munidasa M.M."/>
            <person name="Ngo D.N."/>
            <person name="Nguyen L.N."/>
            <person name="Nguyen T.N."/>
            <person name="Nguyen N.N."/>
            <person name="Obregon M.O."/>
            <person name="Okwuonu G.O."/>
            <person name="Ongeri F.O."/>
            <person name="Onwere C.O."/>
            <person name="Osifeso I.O."/>
            <person name="Parra A.P."/>
            <person name="Patil S.P."/>
            <person name="Perez A.P."/>
            <person name="Perez Y.P."/>
            <person name="Pham C.P."/>
            <person name="Pu L.-L.P."/>
            <person name="Puazo M.P."/>
            <person name="Quiroz J.Q."/>
            <person name="Rouhana J.R."/>
            <person name="Ruiz M.R."/>
            <person name="Ruiz S.-J.R."/>
            <person name="Saada N.S."/>
            <person name="Santibanez J.S."/>
            <person name="Scheel M.S."/>
            <person name="Schneider B.S."/>
            <person name="Simmons D.S."/>
            <person name="Sisson I.S."/>
            <person name="Tang L.-Y.T."/>
            <person name="Thornton R.T."/>
            <person name="Tisius J.T."/>
            <person name="Toledanes G.T."/>
            <person name="Trejos Z.T."/>
            <person name="Usmani K.U."/>
            <person name="Varghese R.V."/>
            <person name="Vattathil S.V."/>
            <person name="Vee V.V."/>
            <person name="Walker D.W."/>
            <person name="Weissenberger G.W."/>
            <person name="White C.W."/>
            <person name="Williams A.W."/>
            <person name="Woodworth J.W."/>
            <person name="Wright R.W."/>
            <person name="Zhu Y.Z."/>
            <person name="Han Y.H."/>
            <person name="Newsham I.N."/>
            <person name="Nazareth L.N."/>
            <person name="Worley K.W."/>
            <person name="Muzny D.M."/>
            <person name="Rogers J.R."/>
            <person name="Gibbs R.G."/>
        </authorList>
    </citation>
    <scope>NUCLEOTIDE SEQUENCE [LARGE SCALE GENOMIC DNA]</scope>
</reference>
<dbReference type="Ensembl" id="ENSPANT00000083226.1">
    <property type="protein sequence ID" value="ENSPANP00000050023.1"/>
    <property type="gene ID" value="ENSPANG00000003016.4"/>
</dbReference>
<gene>
    <name evidence="2" type="primary">TBC1D9B</name>
</gene>
<dbReference type="GeneTree" id="ENSGT00940000158554"/>
<reference evidence="2" key="3">
    <citation type="submission" date="2025-09" db="UniProtKB">
        <authorList>
            <consortium name="Ensembl"/>
        </authorList>
    </citation>
    <scope>IDENTIFICATION</scope>
</reference>
<accession>A0A8I5NA85</accession>
<organism evidence="2 3">
    <name type="scientific">Papio anubis</name>
    <name type="common">Olive baboon</name>
    <dbReference type="NCBI Taxonomy" id="9555"/>
    <lineage>
        <taxon>Eukaryota</taxon>
        <taxon>Metazoa</taxon>
        <taxon>Chordata</taxon>
        <taxon>Craniata</taxon>
        <taxon>Vertebrata</taxon>
        <taxon>Euteleostomi</taxon>
        <taxon>Mammalia</taxon>
        <taxon>Eutheria</taxon>
        <taxon>Euarchontoglires</taxon>
        <taxon>Primates</taxon>
        <taxon>Haplorrhini</taxon>
        <taxon>Catarrhini</taxon>
        <taxon>Cercopithecidae</taxon>
        <taxon>Cercopithecinae</taxon>
        <taxon>Papio</taxon>
    </lineage>
</organism>
<dbReference type="AlphaFoldDB" id="A0A8I5NA85"/>
<evidence type="ECO:0000313" key="2">
    <source>
        <dbReference type="Ensembl" id="ENSPANP00000050023.1"/>
    </source>
</evidence>
<feature type="region of interest" description="Disordered" evidence="1">
    <location>
        <begin position="41"/>
        <end position="109"/>
    </location>
</feature>
<evidence type="ECO:0000313" key="3">
    <source>
        <dbReference type="Proteomes" id="UP000028761"/>
    </source>
</evidence>